<sequence length="315" mass="34824">MIHLGKYGLSKSSKPDQDKNQNSRAQQTPEIERSDHLLSSQEPDNFNYDPTKVLEWTGTVAGSDTLSGRGQKDDHFADVTESIASEHPTDDRGNQMAPCTSTTTTEEERSPTEKNKTPHEAKVKSGPSADQEETKQGSVMPLSVNETVTDSLVSIMPQSSQRPRAWASLFQSTLAPCAASTAGTSASVNVRISSTSGACSAKEAAGTSNETQPNEVEKIEDQEGEFVTVTRGKRQSRKSTDQHDHQYAEEVDQQDVFSYDEIDVGPKCEDWYLDKELALQNASFTRTRYGVNPNRQASSKKWDLDDKTHWGRGFR</sequence>
<feature type="compositionally biased region" description="Basic and acidic residues" evidence="1">
    <location>
        <begin position="238"/>
        <end position="248"/>
    </location>
</feature>
<dbReference type="RefSeq" id="XP_066083234.1">
    <property type="nucleotide sequence ID" value="XM_066227137.1"/>
</dbReference>
<dbReference type="GeneID" id="91102144"/>
<feature type="region of interest" description="Disordered" evidence="1">
    <location>
        <begin position="229"/>
        <end position="252"/>
    </location>
</feature>
<reference evidence="2 3" key="1">
    <citation type="submission" date="2024-01" db="EMBL/GenBank/DDBJ databases">
        <title>Comparative genomics of Cryptococcus and Kwoniella reveals pathogenesis evolution and contrasting modes of karyotype evolution via chromosome fusion or intercentromeric recombination.</title>
        <authorList>
            <person name="Coelho M.A."/>
            <person name="David-Palma M."/>
            <person name="Shea T."/>
            <person name="Bowers K."/>
            <person name="McGinley-Smith S."/>
            <person name="Mohammad A.W."/>
            <person name="Gnirke A."/>
            <person name="Yurkov A.M."/>
            <person name="Nowrousian M."/>
            <person name="Sun S."/>
            <person name="Cuomo C.A."/>
            <person name="Heitman J."/>
        </authorList>
    </citation>
    <scope>NUCLEOTIDE SEQUENCE [LARGE SCALE GENOMIC DNA]</scope>
    <source>
        <strain evidence="2 3">PYCC6329</strain>
    </source>
</reference>
<keyword evidence="3" id="KW-1185">Reference proteome</keyword>
<evidence type="ECO:0000313" key="3">
    <source>
        <dbReference type="Proteomes" id="UP001358614"/>
    </source>
</evidence>
<feature type="region of interest" description="Disordered" evidence="1">
    <location>
        <begin position="290"/>
        <end position="315"/>
    </location>
</feature>
<feature type="region of interest" description="Disordered" evidence="1">
    <location>
        <begin position="1"/>
        <end position="143"/>
    </location>
</feature>
<gene>
    <name evidence="2" type="ORF">V865_003340</name>
</gene>
<evidence type="ECO:0000256" key="1">
    <source>
        <dbReference type="SAM" id="MobiDB-lite"/>
    </source>
</evidence>
<dbReference type="Proteomes" id="UP001358614">
    <property type="component" value="Chromosome 1"/>
</dbReference>
<organism evidence="2 3">
    <name type="scientific">Kwoniella europaea PYCC6329</name>
    <dbReference type="NCBI Taxonomy" id="1423913"/>
    <lineage>
        <taxon>Eukaryota</taxon>
        <taxon>Fungi</taxon>
        <taxon>Dikarya</taxon>
        <taxon>Basidiomycota</taxon>
        <taxon>Agaricomycotina</taxon>
        <taxon>Tremellomycetes</taxon>
        <taxon>Tremellales</taxon>
        <taxon>Cryptococcaceae</taxon>
        <taxon>Kwoniella</taxon>
    </lineage>
</organism>
<accession>A0AAX4KFH2</accession>
<feature type="region of interest" description="Disordered" evidence="1">
    <location>
        <begin position="203"/>
        <end position="222"/>
    </location>
</feature>
<name>A0AAX4KFH2_9TREE</name>
<evidence type="ECO:0000313" key="2">
    <source>
        <dbReference type="EMBL" id="WWD05267.1"/>
    </source>
</evidence>
<protein>
    <submittedName>
        <fullName evidence="2">Uncharacterized protein</fullName>
    </submittedName>
</protein>
<feature type="compositionally biased region" description="Basic and acidic residues" evidence="1">
    <location>
        <begin position="106"/>
        <end position="123"/>
    </location>
</feature>
<dbReference type="KEGG" id="ker:91102144"/>
<proteinExistence type="predicted"/>
<feature type="compositionally biased region" description="Basic and acidic residues" evidence="1">
    <location>
        <begin position="300"/>
        <end position="309"/>
    </location>
</feature>
<dbReference type="EMBL" id="CP144089">
    <property type="protein sequence ID" value="WWD05267.1"/>
    <property type="molecule type" value="Genomic_DNA"/>
</dbReference>
<dbReference type="AlphaFoldDB" id="A0AAX4KFH2"/>